<reference evidence="2 3" key="1">
    <citation type="journal article" date="2016" name="Nat. Commun.">
        <title>Thousands of microbial genomes shed light on interconnected biogeochemical processes in an aquifer system.</title>
        <authorList>
            <person name="Anantharaman K."/>
            <person name="Brown C.T."/>
            <person name="Hug L.A."/>
            <person name="Sharon I."/>
            <person name="Castelle C.J."/>
            <person name="Probst A.J."/>
            <person name="Thomas B.C."/>
            <person name="Singh A."/>
            <person name="Wilkins M.J."/>
            <person name="Karaoz U."/>
            <person name="Brodie E.L."/>
            <person name="Williams K.H."/>
            <person name="Hubbard S.S."/>
            <person name="Banfield J.F."/>
        </authorList>
    </citation>
    <scope>NUCLEOTIDE SEQUENCE [LARGE SCALE GENOMIC DNA]</scope>
    <source>
        <strain evidence="3">RIFCSPLOWO2_12_FULL_64_10</strain>
    </source>
</reference>
<sequence length="232" mass="26136">MKFSIRENMVPGRTLREKFDNLVRLDFKGIEITRSSRREHLEEIQKAAQATGICPNILSSQHLGILDARRSERDEAMRAIKEAMQLCGELGGVGVILPPLIEVHMHGKPRIPDLSPLFTTRHLEKQLLIELLKELGEHGEKVRGAVVIEALNRYEQPWPCTLQEATEICEAVQSPAVVTMADFFHMNIEDADLAASIRHAGRWVRNVHLADSNRWLPGYGHTDFGPGLKALK</sequence>
<dbReference type="Proteomes" id="UP000178606">
    <property type="component" value="Unassembled WGS sequence"/>
</dbReference>
<dbReference type="PANTHER" id="PTHR12110:SF21">
    <property type="entry name" value="XYLOSE ISOMERASE-LIKE TIM BARREL DOMAIN-CONTAINING PROTEIN"/>
    <property type="match status" value="1"/>
</dbReference>
<dbReference type="InterPro" id="IPR050312">
    <property type="entry name" value="IolE/XylAMocC-like"/>
</dbReference>
<proteinExistence type="predicted"/>
<feature type="domain" description="Xylose isomerase-like TIM barrel" evidence="1">
    <location>
        <begin position="19"/>
        <end position="232"/>
    </location>
</feature>
<gene>
    <name evidence="2" type="ORF">A3F84_04260</name>
</gene>
<evidence type="ECO:0000259" key="1">
    <source>
        <dbReference type="Pfam" id="PF01261"/>
    </source>
</evidence>
<dbReference type="InterPro" id="IPR036237">
    <property type="entry name" value="Xyl_isomerase-like_sf"/>
</dbReference>
<organism evidence="2 3">
    <name type="scientific">Handelsmanbacteria sp. (strain RIFCSPLOWO2_12_FULL_64_10)</name>
    <dbReference type="NCBI Taxonomy" id="1817868"/>
    <lineage>
        <taxon>Bacteria</taxon>
        <taxon>Candidatus Handelsmaniibacteriota</taxon>
    </lineage>
</organism>
<dbReference type="SUPFAM" id="SSF51658">
    <property type="entry name" value="Xylose isomerase-like"/>
    <property type="match status" value="1"/>
</dbReference>
<feature type="non-terminal residue" evidence="2">
    <location>
        <position position="232"/>
    </location>
</feature>
<dbReference type="AlphaFoldDB" id="A0A1F6D6V1"/>
<dbReference type="PANTHER" id="PTHR12110">
    <property type="entry name" value="HYDROXYPYRUVATE ISOMERASE"/>
    <property type="match status" value="1"/>
</dbReference>
<name>A0A1F6D6V1_HANXR</name>
<accession>A0A1F6D6V1</accession>
<protein>
    <recommendedName>
        <fullName evidence="1">Xylose isomerase-like TIM barrel domain-containing protein</fullName>
    </recommendedName>
</protein>
<comment type="caution">
    <text evidence="2">The sequence shown here is derived from an EMBL/GenBank/DDBJ whole genome shotgun (WGS) entry which is preliminary data.</text>
</comment>
<evidence type="ECO:0000313" key="2">
    <source>
        <dbReference type="EMBL" id="OGG57174.1"/>
    </source>
</evidence>
<dbReference type="Pfam" id="PF01261">
    <property type="entry name" value="AP_endonuc_2"/>
    <property type="match status" value="1"/>
</dbReference>
<evidence type="ECO:0000313" key="3">
    <source>
        <dbReference type="Proteomes" id="UP000178606"/>
    </source>
</evidence>
<dbReference type="EMBL" id="MFKF01000012">
    <property type="protein sequence ID" value="OGG57174.1"/>
    <property type="molecule type" value="Genomic_DNA"/>
</dbReference>
<dbReference type="InterPro" id="IPR013022">
    <property type="entry name" value="Xyl_isomerase-like_TIM-brl"/>
</dbReference>
<dbReference type="Gene3D" id="3.20.20.150">
    <property type="entry name" value="Divalent-metal-dependent TIM barrel enzymes"/>
    <property type="match status" value="1"/>
</dbReference>